<dbReference type="EMBL" id="FOIZ01000002">
    <property type="protein sequence ID" value="SEW44345.1"/>
    <property type="molecule type" value="Genomic_DNA"/>
</dbReference>
<keyword evidence="6 7" id="KW-0472">Membrane</keyword>
<keyword evidence="4 7" id="KW-0812">Transmembrane</keyword>
<comment type="similarity">
    <text evidence="2">Belongs to the polysaccharide synthase family.</text>
</comment>
<evidence type="ECO:0000256" key="2">
    <source>
        <dbReference type="ARBA" id="ARBA00007430"/>
    </source>
</evidence>
<evidence type="ECO:0000256" key="5">
    <source>
        <dbReference type="ARBA" id="ARBA00022989"/>
    </source>
</evidence>
<evidence type="ECO:0000313" key="9">
    <source>
        <dbReference type="Proteomes" id="UP000199167"/>
    </source>
</evidence>
<proteinExistence type="inferred from homology"/>
<dbReference type="PANTHER" id="PTHR30250:SF10">
    <property type="entry name" value="LIPOPOLYSACCHARIDE BIOSYNTHESIS PROTEIN WZXC"/>
    <property type="match status" value="1"/>
</dbReference>
<feature type="transmembrane region" description="Helical" evidence="7">
    <location>
        <begin position="166"/>
        <end position="183"/>
    </location>
</feature>
<dbReference type="STRING" id="364200.SAMN04488515_3183"/>
<protein>
    <submittedName>
        <fullName evidence="8">Membrane protein involved in the export of O-antigen and teichoic acid</fullName>
    </submittedName>
</protein>
<sequence>MSASTGSFRSQLSTASKHLSIRFASSIGLRLVSTIVLTRLLAPEIYGVFAVVLVYLYFLEMISDLGLRSLVLTREGEVTDVFLKTCWTISILRGGVILLFSMVLSLVFLIAQNANLFAQDSPYSASVLPPAIVCIGFAALIQGFETPMRFMSEREMAFGRLTAVDLARNVVTLAVTIALAFYLRSVWALVIGQIFRSVIHVILNNVVFPGPKLAFCLDRESIRVLISRGKWVLGQSTLTVLSQSFDRIFLGFVMTSTTFGFYYTARQLVDLVPQFLQALNNAVILQVFRKLHESTPEDFRRNYYRYRLVLDGAAGLVAGGLIIAAPLFVDIIFDDRYAGVAPIMQILSLSILIFGLNILQNAFNAQHRFDVVTKLSIISVLSLVGGLAFATFVLDSVTAALFVVALHRLPEAIVVTYMGHRRGWVVLWREGIIIAVFALGALLGWGVVQLAELVFWQPVG</sequence>
<keyword evidence="9" id="KW-1185">Reference proteome</keyword>
<evidence type="ECO:0000256" key="1">
    <source>
        <dbReference type="ARBA" id="ARBA00004651"/>
    </source>
</evidence>
<feature type="transmembrane region" description="Helical" evidence="7">
    <location>
        <begin position="123"/>
        <end position="145"/>
    </location>
</feature>
<comment type="subcellular location">
    <subcellularLocation>
        <location evidence="1">Cell membrane</location>
        <topology evidence="1">Multi-pass membrane protein</topology>
    </subcellularLocation>
</comment>
<feature type="transmembrane region" description="Helical" evidence="7">
    <location>
        <begin position="371"/>
        <end position="393"/>
    </location>
</feature>
<feature type="transmembrane region" description="Helical" evidence="7">
    <location>
        <begin position="399"/>
        <end position="419"/>
    </location>
</feature>
<dbReference type="PANTHER" id="PTHR30250">
    <property type="entry name" value="PST FAMILY PREDICTED COLANIC ACID TRANSPORTER"/>
    <property type="match status" value="1"/>
</dbReference>
<feature type="transmembrane region" description="Helical" evidence="7">
    <location>
        <begin position="248"/>
        <end position="265"/>
    </location>
</feature>
<evidence type="ECO:0000256" key="6">
    <source>
        <dbReference type="ARBA" id="ARBA00023136"/>
    </source>
</evidence>
<evidence type="ECO:0000256" key="4">
    <source>
        <dbReference type="ARBA" id="ARBA00022692"/>
    </source>
</evidence>
<keyword evidence="3" id="KW-1003">Cell membrane</keyword>
<dbReference type="AlphaFoldDB" id="A0A1I0RSV1"/>
<keyword evidence="5 7" id="KW-1133">Transmembrane helix</keyword>
<dbReference type="GO" id="GO:0005886">
    <property type="term" value="C:plasma membrane"/>
    <property type="evidence" value="ECO:0007669"/>
    <property type="project" value="UniProtKB-SubCell"/>
</dbReference>
<gene>
    <name evidence="8" type="ORF">SAMN04488515_3183</name>
</gene>
<feature type="transmembrane region" description="Helical" evidence="7">
    <location>
        <begin position="308"/>
        <end position="333"/>
    </location>
</feature>
<dbReference type="OrthoDB" id="7605542at2"/>
<feature type="transmembrane region" description="Helical" evidence="7">
    <location>
        <begin position="91"/>
        <end position="111"/>
    </location>
</feature>
<evidence type="ECO:0000256" key="7">
    <source>
        <dbReference type="SAM" id="Phobius"/>
    </source>
</evidence>
<dbReference type="Pfam" id="PF13440">
    <property type="entry name" value="Polysacc_synt_3"/>
    <property type="match status" value="1"/>
</dbReference>
<evidence type="ECO:0000256" key="3">
    <source>
        <dbReference type="ARBA" id="ARBA00022475"/>
    </source>
</evidence>
<dbReference type="Proteomes" id="UP000199167">
    <property type="component" value="Unassembled WGS sequence"/>
</dbReference>
<reference evidence="8 9" key="1">
    <citation type="submission" date="2016-10" db="EMBL/GenBank/DDBJ databases">
        <authorList>
            <person name="de Groot N.N."/>
        </authorList>
    </citation>
    <scope>NUCLEOTIDE SEQUENCE [LARGE SCALE GENOMIC DNA]</scope>
    <source>
        <strain evidence="8 9">DSM 17925</strain>
    </source>
</reference>
<feature type="transmembrane region" description="Helical" evidence="7">
    <location>
        <begin position="431"/>
        <end position="451"/>
    </location>
</feature>
<evidence type="ECO:0000313" key="8">
    <source>
        <dbReference type="EMBL" id="SEW44345.1"/>
    </source>
</evidence>
<name>A0A1I0RSV1_9RHOB</name>
<organism evidence="8 9">
    <name type="scientific">Cognatiyoonia koreensis</name>
    <dbReference type="NCBI Taxonomy" id="364200"/>
    <lineage>
        <taxon>Bacteria</taxon>
        <taxon>Pseudomonadati</taxon>
        <taxon>Pseudomonadota</taxon>
        <taxon>Alphaproteobacteria</taxon>
        <taxon>Rhodobacterales</taxon>
        <taxon>Paracoccaceae</taxon>
        <taxon>Cognatiyoonia</taxon>
    </lineage>
</organism>
<feature type="transmembrane region" description="Helical" evidence="7">
    <location>
        <begin position="48"/>
        <end position="71"/>
    </location>
</feature>
<accession>A0A1I0RSV1</accession>
<feature type="transmembrane region" description="Helical" evidence="7">
    <location>
        <begin position="339"/>
        <end position="359"/>
    </location>
</feature>
<dbReference type="InterPro" id="IPR050833">
    <property type="entry name" value="Poly_Biosynth_Transport"/>
</dbReference>